<dbReference type="InterPro" id="IPR012885">
    <property type="entry name" value="F-box_Sdz-33"/>
</dbReference>
<name>A0A6A5H1F0_CAERE</name>
<dbReference type="CTD" id="9825230"/>
<dbReference type="KEGG" id="crq:GCK72_009886"/>
<accession>A0A6A5H1F0</accession>
<dbReference type="Proteomes" id="UP000483820">
    <property type="component" value="Chromosome III"/>
</dbReference>
<organism evidence="2 3">
    <name type="scientific">Caenorhabditis remanei</name>
    <name type="common">Caenorhabditis vulgaris</name>
    <dbReference type="NCBI Taxonomy" id="31234"/>
    <lineage>
        <taxon>Eukaryota</taxon>
        <taxon>Metazoa</taxon>
        <taxon>Ecdysozoa</taxon>
        <taxon>Nematoda</taxon>
        <taxon>Chromadorea</taxon>
        <taxon>Rhabditida</taxon>
        <taxon>Rhabditina</taxon>
        <taxon>Rhabditomorpha</taxon>
        <taxon>Rhabditoidea</taxon>
        <taxon>Rhabditidae</taxon>
        <taxon>Peloderinae</taxon>
        <taxon>Caenorhabditis</taxon>
    </lineage>
</organism>
<dbReference type="InterPro" id="IPR001810">
    <property type="entry name" value="F-box_dom"/>
</dbReference>
<dbReference type="PROSITE" id="PS50181">
    <property type="entry name" value="FBOX"/>
    <property type="match status" value="1"/>
</dbReference>
<feature type="domain" description="F-box" evidence="1">
    <location>
        <begin position="17"/>
        <end position="69"/>
    </location>
</feature>
<dbReference type="EMBL" id="WUAV01000003">
    <property type="protein sequence ID" value="KAF1761630.1"/>
    <property type="molecule type" value="Genomic_DNA"/>
</dbReference>
<evidence type="ECO:0000259" key="1">
    <source>
        <dbReference type="PROSITE" id="PS50181"/>
    </source>
</evidence>
<gene>
    <name evidence="2" type="ORF">GCK72_009886</name>
</gene>
<dbReference type="Pfam" id="PF07735">
    <property type="entry name" value="FBA_2"/>
    <property type="match status" value="1"/>
</dbReference>
<sequence length="473" mass="55422">MQPLEVQPETSSSSETFLNLLKLPKKSLKKLYEYLNPVDCYNIAKCSKPLEHQVKKHKNLSINTIYLRFDNEKSCVGAYFDKFKYTACVFYSWRKGDGVRKTWNNSYYLKAHKFQNYLFCKINHPKEVKSLQPTLFPIDCISGMMETFNELCSMFPSQNAYIYVGVNVNDRKSCEAFCSTPLPRQIHCFRLIGTRPPKTDRVRKVFRAANVNGTVRVSHQVGPACMQDELINSYNVVLDNPEWITREELLSLNNVSIDIGHNNLTADDLNAFLMQWMFLDSDQIRVERLEITLSPQAFQNKRSITNGLILRDWNPKVREGEYFDASSYLARTTIRDPSSFLDCKYSKDIQRDDGRLATILFYGKKLYFIVWRNRFPYRTIKEARKKEKERKAAAMMSKVLNDALRQLNQISQEEWNRKTEWLEAVVTSRKVAAEEEQRAKRKYFEALKEFLDTSEPKPKRKLLKTITIFKNLP</sequence>
<dbReference type="RefSeq" id="XP_003112988.2">
    <property type="nucleotide sequence ID" value="XM_003112940.2"/>
</dbReference>
<evidence type="ECO:0000313" key="2">
    <source>
        <dbReference type="EMBL" id="KAF1761630.1"/>
    </source>
</evidence>
<dbReference type="AlphaFoldDB" id="A0A6A5H1F0"/>
<dbReference type="PANTHER" id="PTHR21503">
    <property type="entry name" value="F-BOX-CONTAINING HYPOTHETICAL PROTEIN C.ELEGANS"/>
    <property type="match status" value="1"/>
</dbReference>
<dbReference type="PANTHER" id="PTHR21503:SF53">
    <property type="entry name" value="F-BOX ASSOCIATED DOMAIN-CONTAINING PROTEIN-RELATED"/>
    <property type="match status" value="1"/>
</dbReference>
<proteinExistence type="predicted"/>
<comment type="caution">
    <text evidence="2">The sequence shown here is derived from an EMBL/GenBank/DDBJ whole genome shotgun (WGS) entry which is preliminary data.</text>
</comment>
<evidence type="ECO:0000313" key="3">
    <source>
        <dbReference type="Proteomes" id="UP000483820"/>
    </source>
</evidence>
<reference evidence="2 3" key="1">
    <citation type="submission" date="2019-12" db="EMBL/GenBank/DDBJ databases">
        <title>Chromosome-level assembly of the Caenorhabditis remanei genome.</title>
        <authorList>
            <person name="Teterina A.A."/>
            <person name="Willis J.H."/>
            <person name="Phillips P.C."/>
        </authorList>
    </citation>
    <scope>NUCLEOTIDE SEQUENCE [LARGE SCALE GENOMIC DNA]</scope>
    <source>
        <strain evidence="2 3">PX506</strain>
        <tissue evidence="2">Whole organism</tissue>
    </source>
</reference>
<protein>
    <recommendedName>
        <fullName evidence="1">F-box domain-containing protein</fullName>
    </recommendedName>
</protein>
<dbReference type="GeneID" id="9825230"/>